<dbReference type="Gene3D" id="3.40.50.80">
    <property type="entry name" value="Nucleotide-binding domain of ferredoxin-NADP reductase (FNR) module"/>
    <property type="match status" value="1"/>
</dbReference>
<dbReference type="RefSeq" id="WP_133993565.1">
    <property type="nucleotide sequence ID" value="NZ_SODV01000001.1"/>
</dbReference>
<comment type="caution">
    <text evidence="2">The sequence shown here is derived from an EMBL/GenBank/DDBJ whole genome shotgun (WGS) entry which is preliminary data.</text>
</comment>
<dbReference type="InterPro" id="IPR039261">
    <property type="entry name" value="FNR_nucleotide-bd"/>
</dbReference>
<dbReference type="EMBL" id="SODV01000001">
    <property type="protein sequence ID" value="TDX01211.1"/>
    <property type="molecule type" value="Genomic_DNA"/>
</dbReference>
<keyword evidence="3" id="KW-1185">Reference proteome</keyword>
<dbReference type="Proteomes" id="UP000294498">
    <property type="component" value="Unassembled WGS sequence"/>
</dbReference>
<dbReference type="Gene3D" id="2.40.30.10">
    <property type="entry name" value="Translation factors"/>
    <property type="match status" value="1"/>
</dbReference>
<dbReference type="InterPro" id="IPR017938">
    <property type="entry name" value="Riboflavin_synthase-like_b-brl"/>
</dbReference>
<dbReference type="PANTHER" id="PTHR30157">
    <property type="entry name" value="FERRIC REDUCTASE, NADPH-DEPENDENT"/>
    <property type="match status" value="1"/>
</dbReference>
<organism evidence="2 3">
    <name type="scientific">Dinghuibacter silviterrae</name>
    <dbReference type="NCBI Taxonomy" id="1539049"/>
    <lineage>
        <taxon>Bacteria</taxon>
        <taxon>Pseudomonadati</taxon>
        <taxon>Bacteroidota</taxon>
        <taxon>Chitinophagia</taxon>
        <taxon>Chitinophagales</taxon>
        <taxon>Chitinophagaceae</taxon>
        <taxon>Dinghuibacter</taxon>
    </lineage>
</organism>
<dbReference type="GO" id="GO:0016491">
    <property type="term" value="F:oxidoreductase activity"/>
    <property type="evidence" value="ECO:0007669"/>
    <property type="project" value="InterPro"/>
</dbReference>
<dbReference type="PANTHER" id="PTHR30157:SF0">
    <property type="entry name" value="NADPH-DEPENDENT FERRIC-CHELATE REDUCTASE"/>
    <property type="match status" value="1"/>
</dbReference>
<accession>A0A4R8DVJ1</accession>
<dbReference type="InterPro" id="IPR017927">
    <property type="entry name" value="FAD-bd_FR_type"/>
</dbReference>
<reference evidence="2 3" key="1">
    <citation type="submission" date="2019-03" db="EMBL/GenBank/DDBJ databases">
        <title>Genomic Encyclopedia of Type Strains, Phase IV (KMG-IV): sequencing the most valuable type-strain genomes for metagenomic binning, comparative biology and taxonomic classification.</title>
        <authorList>
            <person name="Goeker M."/>
        </authorList>
    </citation>
    <scope>NUCLEOTIDE SEQUENCE [LARGE SCALE GENOMIC DNA]</scope>
    <source>
        <strain evidence="2 3">DSM 100059</strain>
    </source>
</reference>
<evidence type="ECO:0000313" key="3">
    <source>
        <dbReference type="Proteomes" id="UP000294498"/>
    </source>
</evidence>
<dbReference type="OrthoDB" id="649820at2"/>
<feature type="domain" description="FAD-binding FR-type" evidence="1">
    <location>
        <begin position="16"/>
        <end position="116"/>
    </location>
</feature>
<evidence type="ECO:0000259" key="1">
    <source>
        <dbReference type="PROSITE" id="PS51384"/>
    </source>
</evidence>
<protein>
    <submittedName>
        <fullName evidence="2">NADPH-dependent ferric siderophore reductase</fullName>
    </submittedName>
</protein>
<dbReference type="SUPFAM" id="SSF63380">
    <property type="entry name" value="Riboflavin synthase domain-like"/>
    <property type="match status" value="1"/>
</dbReference>
<dbReference type="PROSITE" id="PS51384">
    <property type="entry name" value="FAD_FR"/>
    <property type="match status" value="1"/>
</dbReference>
<gene>
    <name evidence="2" type="ORF">EDB95_2243</name>
</gene>
<dbReference type="AlphaFoldDB" id="A0A4R8DVJ1"/>
<sequence>MMAATDLTTIGLLEKTVLKTGRVTGVRPWEPGTFVEIDLHLPGVDMTRWSEAQHIKCRVNHFTFREYTIAGWDAPTHTGTLYIDAAHDGPGSRWARSVKPGDRLYYTGVGRSPFAPAPLSRLVCLGDETGVGHFLALRQLLPRTSSLTGAILMGEAAHRACFGDFLRMPLEPLCDSLEDWVTDRKELLDEGVFYVAGQNGLVRDLKRALRVRGVEPERIKAQGFWG</sequence>
<proteinExistence type="predicted"/>
<dbReference type="InterPro" id="IPR039374">
    <property type="entry name" value="SIP_fam"/>
</dbReference>
<name>A0A4R8DVJ1_9BACT</name>
<dbReference type="InterPro" id="IPR013113">
    <property type="entry name" value="SIP_FAD-bd"/>
</dbReference>
<evidence type="ECO:0000313" key="2">
    <source>
        <dbReference type="EMBL" id="TDX01211.1"/>
    </source>
</evidence>
<dbReference type="Pfam" id="PF08021">
    <property type="entry name" value="FAD_binding_9"/>
    <property type="match status" value="1"/>
</dbReference>